<feature type="domain" description="3-hydroxyacyl-CoA dehydrogenase C-terminal" evidence="4">
    <location>
        <begin position="183"/>
        <end position="280"/>
    </location>
</feature>
<accession>A0ABP6YPG1</accession>
<dbReference type="PANTHER" id="PTHR48075">
    <property type="entry name" value="3-HYDROXYACYL-COA DEHYDROGENASE FAMILY PROTEIN"/>
    <property type="match status" value="1"/>
</dbReference>
<dbReference type="InterPro" id="IPR013328">
    <property type="entry name" value="6PGD_dom2"/>
</dbReference>
<feature type="domain" description="3-hydroxyacyl-CoA dehydrogenase NAD binding" evidence="5">
    <location>
        <begin position="7"/>
        <end position="178"/>
    </location>
</feature>
<evidence type="ECO:0000256" key="2">
    <source>
        <dbReference type="ARBA" id="ARBA00009463"/>
    </source>
</evidence>
<organism evidence="6 7">
    <name type="scientific">Amycolatopsis ultiminotia</name>
    <dbReference type="NCBI Taxonomy" id="543629"/>
    <lineage>
        <taxon>Bacteria</taxon>
        <taxon>Bacillati</taxon>
        <taxon>Actinomycetota</taxon>
        <taxon>Actinomycetes</taxon>
        <taxon>Pseudonocardiales</taxon>
        <taxon>Pseudonocardiaceae</taxon>
        <taxon>Amycolatopsis</taxon>
    </lineage>
</organism>
<dbReference type="RefSeq" id="WP_344869398.1">
    <property type="nucleotide sequence ID" value="NZ_BAAAZN010000037.1"/>
</dbReference>
<dbReference type="PROSITE" id="PS00067">
    <property type="entry name" value="3HCDH"/>
    <property type="match status" value="1"/>
</dbReference>
<dbReference type="Pfam" id="PF00725">
    <property type="entry name" value="3HCDH"/>
    <property type="match status" value="1"/>
</dbReference>
<name>A0ABP6YPG1_9PSEU</name>
<comment type="pathway">
    <text evidence="1">Lipid metabolism; butanoate metabolism.</text>
</comment>
<keyword evidence="3" id="KW-0560">Oxidoreductase</keyword>
<dbReference type="EMBL" id="BAAAZN010000037">
    <property type="protein sequence ID" value="GAA3587878.1"/>
    <property type="molecule type" value="Genomic_DNA"/>
</dbReference>
<dbReference type="InterPro" id="IPR008927">
    <property type="entry name" value="6-PGluconate_DH-like_C_sf"/>
</dbReference>
<comment type="similarity">
    <text evidence="2">Belongs to the 3-hydroxyacyl-CoA dehydrogenase family.</text>
</comment>
<dbReference type="SUPFAM" id="SSF51735">
    <property type="entry name" value="NAD(P)-binding Rossmann-fold domains"/>
    <property type="match status" value="1"/>
</dbReference>
<dbReference type="InterPro" id="IPR036291">
    <property type="entry name" value="NAD(P)-bd_dom_sf"/>
</dbReference>
<reference evidence="7" key="1">
    <citation type="journal article" date="2019" name="Int. J. Syst. Evol. Microbiol.">
        <title>The Global Catalogue of Microorganisms (GCM) 10K type strain sequencing project: providing services to taxonomists for standard genome sequencing and annotation.</title>
        <authorList>
            <consortium name="The Broad Institute Genomics Platform"/>
            <consortium name="The Broad Institute Genome Sequencing Center for Infectious Disease"/>
            <person name="Wu L."/>
            <person name="Ma J."/>
        </authorList>
    </citation>
    <scope>NUCLEOTIDE SEQUENCE [LARGE SCALE GENOMIC DNA]</scope>
    <source>
        <strain evidence="7">JCM 16898</strain>
    </source>
</reference>
<evidence type="ECO:0000259" key="5">
    <source>
        <dbReference type="Pfam" id="PF02737"/>
    </source>
</evidence>
<evidence type="ECO:0000256" key="3">
    <source>
        <dbReference type="ARBA" id="ARBA00023002"/>
    </source>
</evidence>
<dbReference type="Gene3D" id="3.40.50.720">
    <property type="entry name" value="NAD(P)-binding Rossmann-like Domain"/>
    <property type="match status" value="1"/>
</dbReference>
<evidence type="ECO:0000313" key="7">
    <source>
        <dbReference type="Proteomes" id="UP001500689"/>
    </source>
</evidence>
<evidence type="ECO:0000259" key="4">
    <source>
        <dbReference type="Pfam" id="PF00725"/>
    </source>
</evidence>
<evidence type="ECO:0000313" key="6">
    <source>
        <dbReference type="EMBL" id="GAA3587878.1"/>
    </source>
</evidence>
<dbReference type="InterPro" id="IPR006180">
    <property type="entry name" value="3-OHacyl-CoA_DH_CS"/>
</dbReference>
<proteinExistence type="inferred from homology"/>
<protein>
    <submittedName>
        <fullName evidence="6">3-hydroxyacyl-CoA dehydrogenase family protein</fullName>
    </submittedName>
</protein>
<dbReference type="Proteomes" id="UP001500689">
    <property type="component" value="Unassembled WGS sequence"/>
</dbReference>
<sequence>MTVSLRKVAVVGAGLMGQGIAVAALRGGADVVVWDLRAVVPHSEQRIRERLAAAPAAASGTGEGRLTSTAELADAVAGADLVIECLPEDVQLKVETFKAIDEISDDGVPFVTNTSSVSLHLLKAAVRAERALLAGHFFNPAEIAPGVEIAAVDPVSQRWVPRITALLESWGKSPVEVGSSPAFVANRLQLALFREAVLCVEEGLVTAADLDELVKTTFGFRLAAYGVFKVADMAGLNVFGAILANLDTAFGSRFSLPGSVKEMVEEENWGLATGAGYYSYPADVRDALLSERDARYAAVLAAAGSTGGSERALSPTAAS</sequence>
<dbReference type="PIRSF" id="PIRSF000105">
    <property type="entry name" value="HCDH"/>
    <property type="match status" value="1"/>
</dbReference>
<dbReference type="InterPro" id="IPR022694">
    <property type="entry name" value="3-OHacyl-CoA_DH"/>
</dbReference>
<comment type="caution">
    <text evidence="6">The sequence shown here is derived from an EMBL/GenBank/DDBJ whole genome shotgun (WGS) entry which is preliminary data.</text>
</comment>
<evidence type="ECO:0000256" key="1">
    <source>
        <dbReference type="ARBA" id="ARBA00005086"/>
    </source>
</evidence>
<dbReference type="InterPro" id="IPR006176">
    <property type="entry name" value="3-OHacyl-CoA_DH_NAD-bd"/>
</dbReference>
<dbReference type="PANTHER" id="PTHR48075:SF5">
    <property type="entry name" value="3-HYDROXYBUTYRYL-COA DEHYDROGENASE"/>
    <property type="match status" value="1"/>
</dbReference>
<dbReference type="Pfam" id="PF02737">
    <property type="entry name" value="3HCDH_N"/>
    <property type="match status" value="1"/>
</dbReference>
<dbReference type="SUPFAM" id="SSF48179">
    <property type="entry name" value="6-phosphogluconate dehydrogenase C-terminal domain-like"/>
    <property type="match status" value="1"/>
</dbReference>
<gene>
    <name evidence="6" type="ORF">GCM10022222_85600</name>
</gene>
<dbReference type="Gene3D" id="1.10.1040.10">
    <property type="entry name" value="N-(1-d-carboxylethyl)-l-norvaline Dehydrogenase, domain 2"/>
    <property type="match status" value="1"/>
</dbReference>
<keyword evidence="7" id="KW-1185">Reference proteome</keyword>
<dbReference type="InterPro" id="IPR006108">
    <property type="entry name" value="3HC_DH_C"/>
</dbReference>